<feature type="domain" description="Cupin type-2" evidence="1">
    <location>
        <begin position="39"/>
        <end position="93"/>
    </location>
</feature>
<dbReference type="RefSeq" id="WP_407349448.1">
    <property type="nucleotide sequence ID" value="NZ_CP136864.1"/>
</dbReference>
<dbReference type="Pfam" id="PF07883">
    <property type="entry name" value="Cupin_2"/>
    <property type="match status" value="1"/>
</dbReference>
<keyword evidence="3" id="KW-1185">Reference proteome</keyword>
<protein>
    <submittedName>
        <fullName evidence="2">Cupin domain-containing protein</fullName>
    </submittedName>
</protein>
<name>A0ABZ0I8M7_9GAMM</name>
<dbReference type="Gene3D" id="2.60.120.10">
    <property type="entry name" value="Jelly Rolls"/>
    <property type="match status" value="1"/>
</dbReference>
<sequence length="122" mass="13455">MKLQVLNPHQTAMDSKEMEFRDLGSFDDGGAGVFWSNEGGPSPWEMHPDCDELLHVMEGEIDIEVLPKEGGEASVATVGPGCFLVVPRGCWHRQTIRKKSSEFYVTPGKTLHSSADDPRVNV</sequence>
<dbReference type="SUPFAM" id="SSF51182">
    <property type="entry name" value="RmlC-like cupins"/>
    <property type="match status" value="1"/>
</dbReference>
<gene>
    <name evidence="2" type="ORF">R0135_06505</name>
</gene>
<dbReference type="InterPro" id="IPR014710">
    <property type="entry name" value="RmlC-like_jellyroll"/>
</dbReference>
<organism evidence="2 3">
    <name type="scientific">Congregibacter variabilis</name>
    <dbReference type="NCBI Taxonomy" id="3081200"/>
    <lineage>
        <taxon>Bacteria</taxon>
        <taxon>Pseudomonadati</taxon>
        <taxon>Pseudomonadota</taxon>
        <taxon>Gammaproteobacteria</taxon>
        <taxon>Cellvibrionales</taxon>
        <taxon>Halieaceae</taxon>
        <taxon>Congregibacter</taxon>
    </lineage>
</organism>
<accession>A0ABZ0I8M7</accession>
<dbReference type="InterPro" id="IPR013096">
    <property type="entry name" value="Cupin_2"/>
</dbReference>
<evidence type="ECO:0000313" key="2">
    <source>
        <dbReference type="EMBL" id="WOJ94815.1"/>
    </source>
</evidence>
<evidence type="ECO:0000259" key="1">
    <source>
        <dbReference type="Pfam" id="PF07883"/>
    </source>
</evidence>
<reference evidence="2 3" key="1">
    <citation type="submission" date="2023-10" db="EMBL/GenBank/DDBJ databases">
        <title>Two novel species belonging to the OM43/NOR5 clade.</title>
        <authorList>
            <person name="Park M."/>
        </authorList>
    </citation>
    <scope>NUCLEOTIDE SEQUENCE [LARGE SCALE GENOMIC DNA]</scope>
    <source>
        <strain evidence="2 3">IMCC43200</strain>
    </source>
</reference>
<dbReference type="EMBL" id="CP136864">
    <property type="protein sequence ID" value="WOJ94815.1"/>
    <property type="molecule type" value="Genomic_DNA"/>
</dbReference>
<dbReference type="InterPro" id="IPR011051">
    <property type="entry name" value="RmlC_Cupin_sf"/>
</dbReference>
<evidence type="ECO:0000313" key="3">
    <source>
        <dbReference type="Proteomes" id="UP001626537"/>
    </source>
</evidence>
<dbReference type="Proteomes" id="UP001626537">
    <property type="component" value="Chromosome"/>
</dbReference>
<proteinExistence type="predicted"/>